<comment type="caution">
    <text evidence="2">The sequence shown here is derived from an EMBL/GenBank/DDBJ whole genome shotgun (WGS) entry which is preliminary data.</text>
</comment>
<reference evidence="2 3" key="1">
    <citation type="journal article" date="2012" name="J. Bacteriol.">
        <title>Genome sequence of the cycloprodigiosin-producing bacterial strain Pseudoalteromonas rubra ATCC 29570(T).</title>
        <authorList>
            <person name="Xie B.B."/>
            <person name="Shu Y.L."/>
            <person name="Qin Q.L."/>
            <person name="Rong J.C."/>
            <person name="Zhang X.Y."/>
            <person name="Chen X.L."/>
            <person name="Zhou B.C."/>
            <person name="Zhang Y.Z."/>
        </authorList>
    </citation>
    <scope>NUCLEOTIDE SEQUENCE [LARGE SCALE GENOMIC DNA]</scope>
    <source>
        <strain evidence="2 3">DSM 6842</strain>
    </source>
</reference>
<dbReference type="Proteomes" id="UP000016480">
    <property type="component" value="Unassembled WGS sequence"/>
</dbReference>
<dbReference type="RefSeq" id="WP_010382031.1">
    <property type="nucleotide sequence ID" value="NZ_AHCD03000035.1"/>
</dbReference>
<name>A0A8T0C7A0_9GAMM</name>
<evidence type="ECO:0000256" key="1">
    <source>
        <dbReference type="SAM" id="Phobius"/>
    </source>
</evidence>
<gene>
    <name evidence="2" type="ORF">PRUB_a1077</name>
</gene>
<evidence type="ECO:0008006" key="4">
    <source>
        <dbReference type="Google" id="ProtNLM"/>
    </source>
</evidence>
<dbReference type="EMBL" id="AHCD03000035">
    <property type="protein sequence ID" value="KAF7786490.1"/>
    <property type="molecule type" value="Genomic_DNA"/>
</dbReference>
<accession>A0A8T0C7A0</accession>
<dbReference type="AlphaFoldDB" id="A0A8T0C7A0"/>
<evidence type="ECO:0000313" key="3">
    <source>
        <dbReference type="Proteomes" id="UP000016480"/>
    </source>
</evidence>
<dbReference type="GeneID" id="61358695"/>
<sequence length="483" mass="53997">MTERVKTTYVLMLEQLESNLRGRISEHVASSKVDDCLLPLSDFINDVYQNDKETSLVSRLSTLIKSLESQLKESPLNEDSQKSILSPLHGFLDDVAELAELDRVHQELSNKIIQPFEDAHKQSNRFSISFGIVGLISAVIGLSGFLLSINSEDKQQALLDTISQFSSEVKDHNSGILKQAQATLKEEAKNNKNDIIDVVSTDILSVKTLISNNYSNQGTFSTGIAREQGIGTGARLSENPFEDYLISTEKGDIQGAKDALKTMINIGAPSRIQLASALGILHYGDGETLEITKRIWYSHKEQFSSTEHQGTLSAVTHYAQKVDQEKANAPFIEDVSKYLVSNTDNQEDKAFAYNQLGKIYYGLDINKAKEHTLKALKFSPDDTSYLHNLSMIYERSGDYSQALHYSEQSFSKRDVDDPDADHISQYIDVLLKLIDVDSPSESNGEHTEKVRELYVLLKEVDPREALLSLIKNDGLKDIVELEQ</sequence>
<keyword evidence="1" id="KW-0472">Membrane</keyword>
<keyword evidence="1" id="KW-0812">Transmembrane</keyword>
<evidence type="ECO:0000313" key="2">
    <source>
        <dbReference type="EMBL" id="KAF7786490.1"/>
    </source>
</evidence>
<dbReference type="Gene3D" id="1.25.40.10">
    <property type="entry name" value="Tetratricopeptide repeat domain"/>
    <property type="match status" value="1"/>
</dbReference>
<protein>
    <recommendedName>
        <fullName evidence="4">Tetratricopeptide repeat protein</fullName>
    </recommendedName>
</protein>
<feature type="transmembrane region" description="Helical" evidence="1">
    <location>
        <begin position="126"/>
        <end position="147"/>
    </location>
</feature>
<organism evidence="2 3">
    <name type="scientific">Pseudoalteromonas rubra</name>
    <dbReference type="NCBI Taxonomy" id="43658"/>
    <lineage>
        <taxon>Bacteria</taxon>
        <taxon>Pseudomonadati</taxon>
        <taxon>Pseudomonadota</taxon>
        <taxon>Gammaproteobacteria</taxon>
        <taxon>Alteromonadales</taxon>
        <taxon>Pseudoalteromonadaceae</taxon>
        <taxon>Pseudoalteromonas</taxon>
    </lineage>
</organism>
<proteinExistence type="predicted"/>
<dbReference type="InterPro" id="IPR011990">
    <property type="entry name" value="TPR-like_helical_dom_sf"/>
</dbReference>
<dbReference type="SUPFAM" id="SSF48452">
    <property type="entry name" value="TPR-like"/>
    <property type="match status" value="1"/>
</dbReference>
<keyword evidence="1" id="KW-1133">Transmembrane helix</keyword>